<organism evidence="1 2">
    <name type="scientific">Nocardioides daeguensis</name>
    <dbReference type="NCBI Taxonomy" id="908359"/>
    <lineage>
        <taxon>Bacteria</taxon>
        <taxon>Bacillati</taxon>
        <taxon>Actinomycetota</taxon>
        <taxon>Actinomycetes</taxon>
        <taxon>Propionibacteriales</taxon>
        <taxon>Nocardioidaceae</taxon>
        <taxon>Nocardioides</taxon>
    </lineage>
</organism>
<proteinExistence type="predicted"/>
<evidence type="ECO:0000313" key="2">
    <source>
        <dbReference type="Proteomes" id="UP001500301"/>
    </source>
</evidence>
<gene>
    <name evidence="1" type="ORF">GCM10022263_27930</name>
</gene>
<dbReference type="EMBL" id="BAABBB010000014">
    <property type="protein sequence ID" value="GAA3538803.1"/>
    <property type="molecule type" value="Genomic_DNA"/>
</dbReference>
<sequence>MGKTRKPPGQNVKITAEAWYQEVVGDPDQPPPERLKGRHLALLHAMEQGGPEALRELVESWGLVWKVGPRGGLTVDVPEAQQ</sequence>
<comment type="caution">
    <text evidence="1">The sequence shown here is derived from an EMBL/GenBank/DDBJ whole genome shotgun (WGS) entry which is preliminary data.</text>
</comment>
<evidence type="ECO:0000313" key="1">
    <source>
        <dbReference type="EMBL" id="GAA3538803.1"/>
    </source>
</evidence>
<accession>A0ABP6VSQ1</accession>
<keyword evidence="2" id="KW-1185">Reference proteome</keyword>
<dbReference type="Proteomes" id="UP001500301">
    <property type="component" value="Unassembled WGS sequence"/>
</dbReference>
<name>A0ABP6VSQ1_9ACTN</name>
<protein>
    <submittedName>
        <fullName evidence="1">Uncharacterized protein</fullName>
    </submittedName>
</protein>
<reference evidence="2" key="1">
    <citation type="journal article" date="2019" name="Int. J. Syst. Evol. Microbiol.">
        <title>The Global Catalogue of Microorganisms (GCM) 10K type strain sequencing project: providing services to taxonomists for standard genome sequencing and annotation.</title>
        <authorList>
            <consortium name="The Broad Institute Genomics Platform"/>
            <consortium name="The Broad Institute Genome Sequencing Center for Infectious Disease"/>
            <person name="Wu L."/>
            <person name="Ma J."/>
        </authorList>
    </citation>
    <scope>NUCLEOTIDE SEQUENCE [LARGE SCALE GENOMIC DNA]</scope>
    <source>
        <strain evidence="2">JCM 17460</strain>
    </source>
</reference>
<dbReference type="RefSeq" id="WP_344771636.1">
    <property type="nucleotide sequence ID" value="NZ_BAABBB010000014.1"/>
</dbReference>